<dbReference type="Pfam" id="PF00144">
    <property type="entry name" value="Beta-lactamase"/>
    <property type="match status" value="1"/>
</dbReference>
<dbReference type="InterPro" id="IPR050789">
    <property type="entry name" value="Diverse_Enzym_Activities"/>
</dbReference>
<dbReference type="Proteomes" id="UP001255246">
    <property type="component" value="Unassembled WGS sequence"/>
</dbReference>
<dbReference type="SUPFAM" id="SSF56601">
    <property type="entry name" value="beta-lactamase/transpeptidase-like"/>
    <property type="match status" value="1"/>
</dbReference>
<dbReference type="InterPro" id="IPR001466">
    <property type="entry name" value="Beta-lactam-related"/>
</dbReference>
<keyword evidence="3" id="KW-1185">Reference proteome</keyword>
<sequence length="413" mass="47659">MIKKIVLALIVGCSYRIALGQNLDFTLVKPERVGLYPDSLQVMNKHFHKLVDEGKLAGIQTAILRKGNLVHFNSYGYSNIEEKMLLDERSIFRIFSMTKPIVSVALMQLYEQDKFELQDPLYKFIPEFKAMNRYSDSGFVKVDNPIRIIDLLRHTSGFNYGRGHNEELNQKYAAANLESSRTNKEFVLKLSKLPLLFEPGTDWQYGYSTNICGYLIEVLSGKDLNTYLKDNILHPLNMHDTHFELPKTKIDCFTVGYGWSETIGLYVVQNQRTNPYTSEVTLFNGGGGLVSTTYDYLRFCQMLLNKGKLNGYRILKKETIDLMFKDHLQEIKRFQPRPRLPYGEYGFGLGFAIRGKNENNLERVYGWGGAAGTYFKIDLENELAYVMMVQLSPYRQLGLRQLIQNYIELSIQQ</sequence>
<evidence type="ECO:0000313" key="3">
    <source>
        <dbReference type="Proteomes" id="UP001255246"/>
    </source>
</evidence>
<comment type="caution">
    <text evidence="2">The sequence shown here is derived from an EMBL/GenBank/DDBJ whole genome shotgun (WGS) entry which is preliminary data.</text>
</comment>
<name>A0ABU3A6Y2_9FLAO</name>
<dbReference type="InterPro" id="IPR012338">
    <property type="entry name" value="Beta-lactam/transpept-like"/>
</dbReference>
<dbReference type="RefSeq" id="WP_311349281.1">
    <property type="nucleotide sequence ID" value="NZ_JAVRHR010000001.1"/>
</dbReference>
<gene>
    <name evidence="2" type="ORF">RM706_01660</name>
</gene>
<reference evidence="2 3" key="1">
    <citation type="submission" date="2023-09" db="EMBL/GenBank/DDBJ databases">
        <authorList>
            <person name="Rey-Velasco X."/>
        </authorList>
    </citation>
    <scope>NUCLEOTIDE SEQUENCE [LARGE SCALE GENOMIC DNA]</scope>
    <source>
        <strain evidence="2 3">F388</strain>
    </source>
</reference>
<dbReference type="EMBL" id="JAVRHR010000001">
    <property type="protein sequence ID" value="MDT0605714.1"/>
    <property type="molecule type" value="Genomic_DNA"/>
</dbReference>
<dbReference type="GO" id="GO:0016787">
    <property type="term" value="F:hydrolase activity"/>
    <property type="evidence" value="ECO:0007669"/>
    <property type="project" value="UniProtKB-KW"/>
</dbReference>
<keyword evidence="2" id="KW-0378">Hydrolase</keyword>
<dbReference type="PANTHER" id="PTHR43283">
    <property type="entry name" value="BETA-LACTAMASE-RELATED"/>
    <property type="match status" value="1"/>
</dbReference>
<dbReference type="EC" id="3.1.1.103" evidence="2"/>
<evidence type="ECO:0000259" key="1">
    <source>
        <dbReference type="Pfam" id="PF00144"/>
    </source>
</evidence>
<accession>A0ABU3A6Y2</accession>
<feature type="domain" description="Beta-lactamase-related" evidence="1">
    <location>
        <begin position="44"/>
        <end position="393"/>
    </location>
</feature>
<organism evidence="2 3">
    <name type="scientific">Croceitalea rosinachiae</name>
    <dbReference type="NCBI Taxonomy" id="3075596"/>
    <lineage>
        <taxon>Bacteria</taxon>
        <taxon>Pseudomonadati</taxon>
        <taxon>Bacteroidota</taxon>
        <taxon>Flavobacteriia</taxon>
        <taxon>Flavobacteriales</taxon>
        <taxon>Flavobacteriaceae</taxon>
        <taxon>Croceitalea</taxon>
    </lineage>
</organism>
<proteinExistence type="predicted"/>
<evidence type="ECO:0000313" key="2">
    <source>
        <dbReference type="EMBL" id="MDT0605714.1"/>
    </source>
</evidence>
<protein>
    <submittedName>
        <fullName evidence="2">Serine hydrolase domain-containing protein</fullName>
        <ecNumber evidence="2">3.1.1.103</ecNumber>
    </submittedName>
</protein>
<dbReference type="Gene3D" id="3.40.710.10">
    <property type="entry name" value="DD-peptidase/beta-lactamase superfamily"/>
    <property type="match status" value="1"/>
</dbReference>
<dbReference type="PANTHER" id="PTHR43283:SF3">
    <property type="entry name" value="BETA-LACTAMASE FAMILY PROTEIN (AFU_ORTHOLOGUE AFUA_5G07500)"/>
    <property type="match status" value="1"/>
</dbReference>